<evidence type="ECO:0000313" key="2">
    <source>
        <dbReference type="EnsemblPlants" id="TuG1812G0100001219.01.T01"/>
    </source>
</evidence>
<evidence type="ECO:0000313" key="3">
    <source>
        <dbReference type="Proteomes" id="UP000015106"/>
    </source>
</evidence>
<dbReference type="Proteomes" id="UP000015106">
    <property type="component" value="Chromosome 1"/>
</dbReference>
<keyword evidence="3" id="KW-1185">Reference proteome</keyword>
<sequence>MKAVCRRGRTAWRAWCASSRAPACSSSPSAASPPSSSRTTRGLSRSMIRRWG</sequence>
<accession>A0A8R7JXN2</accession>
<reference evidence="3" key="1">
    <citation type="journal article" date="2013" name="Nature">
        <title>Draft genome of the wheat A-genome progenitor Triticum urartu.</title>
        <authorList>
            <person name="Ling H.Q."/>
            <person name="Zhao S."/>
            <person name="Liu D."/>
            <person name="Wang J."/>
            <person name="Sun H."/>
            <person name="Zhang C."/>
            <person name="Fan H."/>
            <person name="Li D."/>
            <person name="Dong L."/>
            <person name="Tao Y."/>
            <person name="Gao C."/>
            <person name="Wu H."/>
            <person name="Li Y."/>
            <person name="Cui Y."/>
            <person name="Guo X."/>
            <person name="Zheng S."/>
            <person name="Wang B."/>
            <person name="Yu K."/>
            <person name="Liang Q."/>
            <person name="Yang W."/>
            <person name="Lou X."/>
            <person name="Chen J."/>
            <person name="Feng M."/>
            <person name="Jian J."/>
            <person name="Zhang X."/>
            <person name="Luo G."/>
            <person name="Jiang Y."/>
            <person name="Liu J."/>
            <person name="Wang Z."/>
            <person name="Sha Y."/>
            <person name="Zhang B."/>
            <person name="Wu H."/>
            <person name="Tang D."/>
            <person name="Shen Q."/>
            <person name="Xue P."/>
            <person name="Zou S."/>
            <person name="Wang X."/>
            <person name="Liu X."/>
            <person name="Wang F."/>
            <person name="Yang Y."/>
            <person name="An X."/>
            <person name="Dong Z."/>
            <person name="Zhang K."/>
            <person name="Zhang X."/>
            <person name="Luo M.C."/>
            <person name="Dvorak J."/>
            <person name="Tong Y."/>
            <person name="Wang J."/>
            <person name="Yang H."/>
            <person name="Li Z."/>
            <person name="Wang D."/>
            <person name="Zhang A."/>
            <person name="Wang J."/>
        </authorList>
    </citation>
    <scope>NUCLEOTIDE SEQUENCE</scope>
    <source>
        <strain evidence="3">cv. G1812</strain>
    </source>
</reference>
<reference evidence="2" key="3">
    <citation type="submission" date="2022-06" db="UniProtKB">
        <authorList>
            <consortium name="EnsemblPlants"/>
        </authorList>
    </citation>
    <scope>IDENTIFICATION</scope>
</reference>
<proteinExistence type="predicted"/>
<name>A0A8R7JXN2_TRIUA</name>
<dbReference type="EnsemblPlants" id="TuG1812G0100001219.01.T01">
    <property type="protein sequence ID" value="TuG1812G0100001219.01.T01"/>
    <property type="gene ID" value="TuG1812G0100001219.01"/>
</dbReference>
<dbReference type="AlphaFoldDB" id="A0A8R7JXN2"/>
<feature type="region of interest" description="Disordered" evidence="1">
    <location>
        <begin position="21"/>
        <end position="52"/>
    </location>
</feature>
<organism evidence="2 3">
    <name type="scientific">Triticum urartu</name>
    <name type="common">Red wild einkorn</name>
    <name type="synonym">Crithodium urartu</name>
    <dbReference type="NCBI Taxonomy" id="4572"/>
    <lineage>
        <taxon>Eukaryota</taxon>
        <taxon>Viridiplantae</taxon>
        <taxon>Streptophyta</taxon>
        <taxon>Embryophyta</taxon>
        <taxon>Tracheophyta</taxon>
        <taxon>Spermatophyta</taxon>
        <taxon>Magnoliopsida</taxon>
        <taxon>Liliopsida</taxon>
        <taxon>Poales</taxon>
        <taxon>Poaceae</taxon>
        <taxon>BOP clade</taxon>
        <taxon>Pooideae</taxon>
        <taxon>Triticodae</taxon>
        <taxon>Triticeae</taxon>
        <taxon>Triticinae</taxon>
        <taxon>Triticum</taxon>
    </lineage>
</organism>
<evidence type="ECO:0000256" key="1">
    <source>
        <dbReference type="SAM" id="MobiDB-lite"/>
    </source>
</evidence>
<reference evidence="2" key="2">
    <citation type="submission" date="2018-03" db="EMBL/GenBank/DDBJ databases">
        <title>The Triticum urartu genome reveals the dynamic nature of wheat genome evolution.</title>
        <authorList>
            <person name="Ling H."/>
            <person name="Ma B."/>
            <person name="Shi X."/>
            <person name="Liu H."/>
            <person name="Dong L."/>
            <person name="Sun H."/>
            <person name="Cao Y."/>
            <person name="Gao Q."/>
            <person name="Zheng S."/>
            <person name="Li Y."/>
            <person name="Yu Y."/>
            <person name="Du H."/>
            <person name="Qi M."/>
            <person name="Li Y."/>
            <person name="Yu H."/>
            <person name="Cui Y."/>
            <person name="Wang N."/>
            <person name="Chen C."/>
            <person name="Wu H."/>
            <person name="Zhao Y."/>
            <person name="Zhang J."/>
            <person name="Li Y."/>
            <person name="Zhou W."/>
            <person name="Zhang B."/>
            <person name="Hu W."/>
            <person name="Eijk M."/>
            <person name="Tang J."/>
            <person name="Witsenboer H."/>
            <person name="Zhao S."/>
            <person name="Li Z."/>
            <person name="Zhang A."/>
            <person name="Wang D."/>
            <person name="Liang C."/>
        </authorList>
    </citation>
    <scope>NUCLEOTIDE SEQUENCE [LARGE SCALE GENOMIC DNA]</scope>
    <source>
        <strain evidence="2">cv. G1812</strain>
    </source>
</reference>
<dbReference type="Gramene" id="TuG1812G0100001219.01.T01">
    <property type="protein sequence ID" value="TuG1812G0100001219.01.T01"/>
    <property type="gene ID" value="TuG1812G0100001219.01"/>
</dbReference>
<feature type="compositionally biased region" description="Low complexity" evidence="1">
    <location>
        <begin position="21"/>
        <end position="37"/>
    </location>
</feature>
<protein>
    <submittedName>
        <fullName evidence="2">Uncharacterized protein</fullName>
    </submittedName>
</protein>